<dbReference type="EMBL" id="JBHRUV010000028">
    <property type="protein sequence ID" value="MFC3265952.1"/>
    <property type="molecule type" value="Genomic_DNA"/>
</dbReference>
<gene>
    <name evidence="1" type="ORF">ACFOEX_06255</name>
</gene>
<accession>A0ABV7LDI4</accession>
<evidence type="ECO:0000313" key="2">
    <source>
        <dbReference type="Proteomes" id="UP001595536"/>
    </source>
</evidence>
<name>A0ABV7LDI4_9HYPH</name>
<proteinExistence type="predicted"/>
<sequence>MSDARALLNNVLKDIESWPDLTDLTQADRKMHDDKISILRESVDIFLKYTKNPGDIERAMLAFAGAIYSAHSIGTFKAPALPPPRPGEGKSIIDVLLQPTTKRPTAEFVSTLQAFDPDFRAKLMEIRAEKMRASKAARHSGREQALMAAIHAEMESTACKRSYKEATAIREAVNRRLSAEGYEPVSVDVIARRIKKIPRT</sequence>
<protein>
    <submittedName>
        <fullName evidence="1">Uncharacterized protein</fullName>
    </submittedName>
</protein>
<comment type="caution">
    <text evidence="1">The sequence shown here is derived from an EMBL/GenBank/DDBJ whole genome shotgun (WGS) entry which is preliminary data.</text>
</comment>
<dbReference type="Proteomes" id="UP001595536">
    <property type="component" value="Unassembled WGS sequence"/>
</dbReference>
<reference evidence="2" key="1">
    <citation type="journal article" date="2019" name="Int. J. Syst. Evol. Microbiol.">
        <title>The Global Catalogue of Microorganisms (GCM) 10K type strain sequencing project: providing services to taxonomists for standard genome sequencing and annotation.</title>
        <authorList>
            <consortium name="The Broad Institute Genomics Platform"/>
            <consortium name="The Broad Institute Genome Sequencing Center for Infectious Disease"/>
            <person name="Wu L."/>
            <person name="Ma J."/>
        </authorList>
    </citation>
    <scope>NUCLEOTIDE SEQUENCE [LARGE SCALE GENOMIC DNA]</scope>
    <source>
        <strain evidence="2">CCM 7941</strain>
    </source>
</reference>
<keyword evidence="2" id="KW-1185">Reference proteome</keyword>
<organism evidence="1 2">
    <name type="scientific">Camelimonas abortus</name>
    <dbReference type="NCBI Taxonomy" id="1017184"/>
    <lineage>
        <taxon>Bacteria</taxon>
        <taxon>Pseudomonadati</taxon>
        <taxon>Pseudomonadota</taxon>
        <taxon>Alphaproteobacteria</taxon>
        <taxon>Hyphomicrobiales</taxon>
        <taxon>Chelatococcaceae</taxon>
        <taxon>Camelimonas</taxon>
    </lineage>
</organism>
<dbReference type="RefSeq" id="WP_376829296.1">
    <property type="nucleotide sequence ID" value="NZ_JBHLWR010000006.1"/>
</dbReference>
<evidence type="ECO:0000313" key="1">
    <source>
        <dbReference type="EMBL" id="MFC3265952.1"/>
    </source>
</evidence>